<proteinExistence type="inferred from homology"/>
<dbReference type="Proteomes" id="UP000240527">
    <property type="component" value="Chromosome"/>
</dbReference>
<evidence type="ECO:0000313" key="5">
    <source>
        <dbReference type="Proteomes" id="UP000240527"/>
    </source>
</evidence>
<dbReference type="PROSITE" id="PS00616">
    <property type="entry name" value="HIS_ACID_PHOSPHAT_1"/>
    <property type="match status" value="1"/>
</dbReference>
<dbReference type="SUPFAM" id="SSF53254">
    <property type="entry name" value="Phosphoglycerate mutase-like"/>
    <property type="match status" value="1"/>
</dbReference>
<keyword evidence="3" id="KW-0732">Signal</keyword>
<keyword evidence="2" id="KW-0378">Hydrolase</keyword>
<dbReference type="PANTHER" id="PTHR11567:SF110">
    <property type="entry name" value="2-PHOSPHOXYLOSE PHOSPHATASE 1"/>
    <property type="match status" value="1"/>
</dbReference>
<comment type="similarity">
    <text evidence="1">Belongs to the histidine acid phosphatase family.</text>
</comment>
<dbReference type="CDD" id="cd07061">
    <property type="entry name" value="HP_HAP_like"/>
    <property type="match status" value="1"/>
</dbReference>
<reference evidence="4 5" key="1">
    <citation type="journal article" date="2015" name="Biotechnol. Bioeng.">
        <title>Genome sequence and phenotypic characterization of Caulobacter segnis.</title>
        <authorList>
            <person name="Patel S."/>
            <person name="Fletcher B."/>
            <person name="Scott D.C."/>
            <person name="Ely B."/>
        </authorList>
    </citation>
    <scope>NUCLEOTIDE SEQUENCE [LARGE SCALE GENOMIC DNA]</scope>
    <source>
        <strain evidence="4 5">TK0059</strain>
    </source>
</reference>
<feature type="chain" id="PRO_5046532189" evidence="3">
    <location>
        <begin position="29"/>
        <end position="405"/>
    </location>
</feature>
<dbReference type="Gene3D" id="3.40.50.1240">
    <property type="entry name" value="Phosphoglycerate mutase-like"/>
    <property type="match status" value="2"/>
</dbReference>
<dbReference type="RefSeq" id="WP_013079564.1">
    <property type="nucleotide sequence ID" value="NZ_CP027850.1"/>
</dbReference>
<dbReference type="EMBL" id="CP027850">
    <property type="protein sequence ID" value="AVQ02609.1"/>
    <property type="molecule type" value="Genomic_DNA"/>
</dbReference>
<evidence type="ECO:0000256" key="1">
    <source>
        <dbReference type="ARBA" id="ARBA00005375"/>
    </source>
</evidence>
<feature type="signal peptide" evidence="3">
    <location>
        <begin position="1"/>
        <end position="28"/>
    </location>
</feature>
<name>A0ABM6THE5_9CAUL</name>
<protein>
    <submittedName>
        <fullName evidence="4">Histidine-type phosphatase</fullName>
    </submittedName>
</protein>
<dbReference type="InterPro" id="IPR050645">
    <property type="entry name" value="Histidine_acid_phosphatase"/>
</dbReference>
<dbReference type="PROSITE" id="PS51257">
    <property type="entry name" value="PROKAR_LIPOPROTEIN"/>
    <property type="match status" value="1"/>
</dbReference>
<gene>
    <name evidence="4" type="ORF">B7G68_12580</name>
</gene>
<dbReference type="InterPro" id="IPR029033">
    <property type="entry name" value="His_PPase_superfam"/>
</dbReference>
<dbReference type="Pfam" id="PF00328">
    <property type="entry name" value="His_Phos_2"/>
    <property type="match status" value="1"/>
</dbReference>
<evidence type="ECO:0000256" key="3">
    <source>
        <dbReference type="SAM" id="SignalP"/>
    </source>
</evidence>
<accession>A0ABM6THE5</accession>
<dbReference type="InterPro" id="IPR000560">
    <property type="entry name" value="His_Pase_clade-2"/>
</dbReference>
<dbReference type="PANTHER" id="PTHR11567">
    <property type="entry name" value="ACID PHOSPHATASE-RELATED"/>
    <property type="match status" value="1"/>
</dbReference>
<organism evidence="4 5">
    <name type="scientific">Caulobacter segnis</name>
    <dbReference type="NCBI Taxonomy" id="88688"/>
    <lineage>
        <taxon>Bacteria</taxon>
        <taxon>Pseudomonadati</taxon>
        <taxon>Pseudomonadota</taxon>
        <taxon>Alphaproteobacteria</taxon>
        <taxon>Caulobacterales</taxon>
        <taxon>Caulobacteraceae</taxon>
        <taxon>Caulobacter</taxon>
    </lineage>
</organism>
<evidence type="ECO:0000256" key="2">
    <source>
        <dbReference type="ARBA" id="ARBA00022801"/>
    </source>
</evidence>
<dbReference type="InterPro" id="IPR033379">
    <property type="entry name" value="Acid_Pase_AS"/>
</dbReference>
<sequence>MLGLRSRHLTAQALLTCAVLACASSGQAASPRVERVVMIMRHGVRAPIVGEAPLDTKTGAPWPTWPVPPEHLTTRGAKALEILGRSDRRWLAGLGVLPARGCPAEGKVRIWTNTAQRTIASGEAFGRGLTPGCGTPVGHRPQGDVDPLFEPLRAGVAPFDPTAAIASIQAYTGGVDRLAARLKPALDELDRVLDCGPAKACSPRRVSGVTPSADGRGIDLTGPLRDASGTAQVLLLQYVEGLSPGPKSWRAVKPSALKRLGALHAALFDVFTRPPYMTARQAGPLSHRVLEVFDEPGAGVDVFMGHDTNVTAMAAALGVPLDAPSYATGDVPPGGALIFMSLVDDTGNRSVRVYYQTQSPKTLRRLGARVSRPAIAVPGHERDSIPLEEFRRRLAAGAPSMMPIK</sequence>
<keyword evidence="5" id="KW-1185">Reference proteome</keyword>
<evidence type="ECO:0000313" key="4">
    <source>
        <dbReference type="EMBL" id="AVQ02609.1"/>
    </source>
</evidence>